<evidence type="ECO:0000256" key="2">
    <source>
        <dbReference type="ARBA" id="ARBA00005992"/>
    </source>
</evidence>
<keyword evidence="6 7" id="KW-0961">Cell wall biogenesis/degradation</keyword>
<evidence type="ECO:0000313" key="10">
    <source>
        <dbReference type="EMBL" id="GAA3533369.1"/>
    </source>
</evidence>
<dbReference type="InterPro" id="IPR005490">
    <property type="entry name" value="LD_TPept_cat_dom"/>
</dbReference>
<accession>A0ABP6VGZ0</accession>
<reference evidence="11" key="1">
    <citation type="journal article" date="2019" name="Int. J. Syst. Evol. Microbiol.">
        <title>The Global Catalogue of Microorganisms (GCM) 10K type strain sequencing project: providing services to taxonomists for standard genome sequencing and annotation.</title>
        <authorList>
            <consortium name="The Broad Institute Genomics Platform"/>
            <consortium name="The Broad Institute Genome Sequencing Center for Infectious Disease"/>
            <person name="Wu L."/>
            <person name="Ma J."/>
        </authorList>
    </citation>
    <scope>NUCLEOTIDE SEQUENCE [LARGE SCALE GENOMIC DNA]</scope>
    <source>
        <strain evidence="11">JCM 17110</strain>
    </source>
</reference>
<name>A0ABP6VGZ0_9GAMM</name>
<keyword evidence="5 7" id="KW-0573">Peptidoglycan synthesis</keyword>
<dbReference type="SUPFAM" id="SSF141523">
    <property type="entry name" value="L,D-transpeptidase catalytic domain-like"/>
    <property type="match status" value="1"/>
</dbReference>
<dbReference type="Pfam" id="PF03734">
    <property type="entry name" value="YkuD"/>
    <property type="match status" value="1"/>
</dbReference>
<comment type="pathway">
    <text evidence="1 7">Cell wall biogenesis; peptidoglycan biosynthesis.</text>
</comment>
<sequence length="238" mass="26334">MRLFFGVSAATVLFAGLLSPAAAERLSSDYDYYNAIDRVVASYGPSAEVRMKPYFMGSGVTYPPLEAVLLATKEEKSLELWGRNAGGDFKFIRSYPIRKTSGGPGPKLREGDKQIPEGIYKITDLNPRSQFHLSMKLNYPNSYDLMRAAKEGRSQPGSNIFIHGKAESVGCLAVGDLAIEELFVLVNTIGMEQVSVVIAPHDPRSKPMDGIAPELPWWAPELYAQIKQEFARFPKNDI</sequence>
<organism evidence="10 11">
    <name type="scientific">Zobellella aerophila</name>
    <dbReference type="NCBI Taxonomy" id="870480"/>
    <lineage>
        <taxon>Bacteria</taxon>
        <taxon>Pseudomonadati</taxon>
        <taxon>Pseudomonadota</taxon>
        <taxon>Gammaproteobacteria</taxon>
        <taxon>Aeromonadales</taxon>
        <taxon>Aeromonadaceae</taxon>
        <taxon>Zobellella</taxon>
    </lineage>
</organism>
<keyword evidence="11" id="KW-1185">Reference proteome</keyword>
<keyword evidence="3" id="KW-0808">Transferase</keyword>
<feature type="signal peptide" evidence="8">
    <location>
        <begin position="1"/>
        <end position="23"/>
    </location>
</feature>
<dbReference type="EMBL" id="BAABCX010000001">
    <property type="protein sequence ID" value="GAA3533369.1"/>
    <property type="molecule type" value="Genomic_DNA"/>
</dbReference>
<dbReference type="CDD" id="cd16913">
    <property type="entry name" value="YkuD_like"/>
    <property type="match status" value="1"/>
</dbReference>
<feature type="domain" description="L,D-TPase catalytic" evidence="9">
    <location>
        <begin position="67"/>
        <end position="199"/>
    </location>
</feature>
<comment type="similarity">
    <text evidence="2">Belongs to the YkuD family.</text>
</comment>
<keyword evidence="4 7" id="KW-0133">Cell shape</keyword>
<dbReference type="RefSeq" id="WP_344955554.1">
    <property type="nucleotide sequence ID" value="NZ_BAABCX010000001.1"/>
</dbReference>
<evidence type="ECO:0000256" key="3">
    <source>
        <dbReference type="ARBA" id="ARBA00022679"/>
    </source>
</evidence>
<feature type="active site" description="Proton donor/acceptor" evidence="7">
    <location>
        <position position="163"/>
    </location>
</feature>
<evidence type="ECO:0000256" key="8">
    <source>
        <dbReference type="SAM" id="SignalP"/>
    </source>
</evidence>
<dbReference type="PANTHER" id="PTHR36699">
    <property type="entry name" value="LD-TRANSPEPTIDASE"/>
    <property type="match status" value="1"/>
</dbReference>
<evidence type="ECO:0000256" key="7">
    <source>
        <dbReference type="PROSITE-ProRule" id="PRU01373"/>
    </source>
</evidence>
<dbReference type="PROSITE" id="PS52029">
    <property type="entry name" value="LD_TPASE"/>
    <property type="match status" value="1"/>
</dbReference>
<comment type="caution">
    <text evidence="10">The sequence shown here is derived from an EMBL/GenBank/DDBJ whole genome shotgun (WGS) entry which is preliminary data.</text>
</comment>
<evidence type="ECO:0000259" key="9">
    <source>
        <dbReference type="PROSITE" id="PS52029"/>
    </source>
</evidence>
<gene>
    <name evidence="10" type="ORF">GCM10022394_11010</name>
</gene>
<evidence type="ECO:0000256" key="6">
    <source>
        <dbReference type="ARBA" id="ARBA00023316"/>
    </source>
</evidence>
<proteinExistence type="inferred from homology"/>
<dbReference type="PANTHER" id="PTHR36699:SF1">
    <property type="entry name" value="L,D-TRANSPEPTIDASE YAFK-RELATED"/>
    <property type="match status" value="1"/>
</dbReference>
<keyword evidence="8" id="KW-0732">Signal</keyword>
<evidence type="ECO:0000256" key="4">
    <source>
        <dbReference type="ARBA" id="ARBA00022960"/>
    </source>
</evidence>
<dbReference type="Proteomes" id="UP001500795">
    <property type="component" value="Unassembled WGS sequence"/>
</dbReference>
<evidence type="ECO:0000256" key="5">
    <source>
        <dbReference type="ARBA" id="ARBA00022984"/>
    </source>
</evidence>
<evidence type="ECO:0000256" key="1">
    <source>
        <dbReference type="ARBA" id="ARBA00004752"/>
    </source>
</evidence>
<feature type="chain" id="PRO_5045984701" description="L,D-TPase catalytic domain-containing protein" evidence="8">
    <location>
        <begin position="24"/>
        <end position="238"/>
    </location>
</feature>
<evidence type="ECO:0000313" key="11">
    <source>
        <dbReference type="Proteomes" id="UP001500795"/>
    </source>
</evidence>
<feature type="active site" description="Nucleophile" evidence="7">
    <location>
        <position position="171"/>
    </location>
</feature>
<dbReference type="InterPro" id="IPR038063">
    <property type="entry name" value="Transpep_catalytic_dom"/>
</dbReference>
<protein>
    <recommendedName>
        <fullName evidence="9">L,D-TPase catalytic domain-containing protein</fullName>
    </recommendedName>
</protein>